<comment type="caution">
    <text evidence="1">The sequence shown here is derived from an EMBL/GenBank/DDBJ whole genome shotgun (WGS) entry which is preliminary data.</text>
</comment>
<evidence type="ECO:0000313" key="1">
    <source>
        <dbReference type="EMBL" id="CAE7462759.1"/>
    </source>
</evidence>
<dbReference type="Proteomes" id="UP000601435">
    <property type="component" value="Unassembled WGS sequence"/>
</dbReference>
<dbReference type="EMBL" id="CAJNJA010020634">
    <property type="protein sequence ID" value="CAE7462759.1"/>
    <property type="molecule type" value="Genomic_DNA"/>
</dbReference>
<feature type="non-terminal residue" evidence="1">
    <location>
        <position position="116"/>
    </location>
</feature>
<feature type="non-terminal residue" evidence="1">
    <location>
        <position position="1"/>
    </location>
</feature>
<protein>
    <submittedName>
        <fullName evidence="1">Uncharacterized protein</fullName>
    </submittedName>
</protein>
<dbReference type="OrthoDB" id="10434328at2759"/>
<organism evidence="1 2">
    <name type="scientific">Symbiodinium necroappetens</name>
    <dbReference type="NCBI Taxonomy" id="1628268"/>
    <lineage>
        <taxon>Eukaryota</taxon>
        <taxon>Sar</taxon>
        <taxon>Alveolata</taxon>
        <taxon>Dinophyceae</taxon>
        <taxon>Suessiales</taxon>
        <taxon>Symbiodiniaceae</taxon>
        <taxon>Symbiodinium</taxon>
    </lineage>
</organism>
<reference evidence="1" key="1">
    <citation type="submission" date="2021-02" db="EMBL/GenBank/DDBJ databases">
        <authorList>
            <person name="Dougan E. K."/>
            <person name="Rhodes N."/>
            <person name="Thang M."/>
            <person name="Chan C."/>
        </authorList>
    </citation>
    <scope>NUCLEOTIDE SEQUENCE</scope>
</reference>
<evidence type="ECO:0000313" key="2">
    <source>
        <dbReference type="Proteomes" id="UP000601435"/>
    </source>
</evidence>
<name>A0A812S5M4_9DINO</name>
<gene>
    <name evidence="1" type="ORF">SNEC2469_LOCUS12960</name>
</gene>
<sequence>ADLLECFIAWYRCSGDSTSPQVCHATNLPWCDISSPSWASVAAAAPGLEQVDEDEVVLEGEPLELRSSVKRHAAVPPVSLWGGMLLSYCVGLVAVHRAALWLVDEYWASREFDPFV</sequence>
<accession>A0A812S5M4</accession>
<proteinExistence type="predicted"/>
<keyword evidence="2" id="KW-1185">Reference proteome</keyword>
<dbReference type="AlphaFoldDB" id="A0A812S5M4"/>